<evidence type="ECO:0000313" key="2">
    <source>
        <dbReference type="EMBL" id="SVB09743.1"/>
    </source>
</evidence>
<evidence type="ECO:0000256" key="1">
    <source>
        <dbReference type="SAM" id="Phobius"/>
    </source>
</evidence>
<protein>
    <submittedName>
        <fullName evidence="2">Uncharacterized protein</fullName>
    </submittedName>
</protein>
<dbReference type="EMBL" id="UINC01028558">
    <property type="protein sequence ID" value="SVB09743.1"/>
    <property type="molecule type" value="Genomic_DNA"/>
</dbReference>
<keyword evidence="1" id="KW-0812">Transmembrane</keyword>
<organism evidence="2">
    <name type="scientific">marine metagenome</name>
    <dbReference type="NCBI Taxonomy" id="408172"/>
    <lineage>
        <taxon>unclassified sequences</taxon>
        <taxon>metagenomes</taxon>
        <taxon>ecological metagenomes</taxon>
    </lineage>
</organism>
<dbReference type="AlphaFoldDB" id="A0A382B920"/>
<feature type="transmembrane region" description="Helical" evidence="1">
    <location>
        <begin position="65"/>
        <end position="82"/>
    </location>
</feature>
<sequence>MDKPQVGNMLQVVGSILIVLALVKGASLISFSPSELHESSEEVCAGDSSSDCENLFYLSSLVSDVVLPLICGAGGIITLLISTRISSNDENRETVLSTDNE</sequence>
<feature type="transmembrane region" description="Helical" evidence="1">
    <location>
        <begin position="12"/>
        <end position="31"/>
    </location>
</feature>
<keyword evidence="1" id="KW-1133">Transmembrane helix</keyword>
<reference evidence="2" key="1">
    <citation type="submission" date="2018-05" db="EMBL/GenBank/DDBJ databases">
        <authorList>
            <person name="Lanie J.A."/>
            <person name="Ng W.-L."/>
            <person name="Kazmierczak K.M."/>
            <person name="Andrzejewski T.M."/>
            <person name="Davidsen T.M."/>
            <person name="Wayne K.J."/>
            <person name="Tettelin H."/>
            <person name="Glass J.I."/>
            <person name="Rusch D."/>
            <person name="Podicherti R."/>
            <person name="Tsui H.-C.T."/>
            <person name="Winkler M.E."/>
        </authorList>
    </citation>
    <scope>NUCLEOTIDE SEQUENCE</scope>
</reference>
<keyword evidence="1" id="KW-0472">Membrane</keyword>
<name>A0A382B920_9ZZZZ</name>
<accession>A0A382B920</accession>
<gene>
    <name evidence="2" type="ORF">METZ01_LOCUS162597</name>
</gene>
<proteinExistence type="predicted"/>